<evidence type="ECO:0000259" key="3">
    <source>
        <dbReference type="SMART" id="SM00939"/>
    </source>
</evidence>
<dbReference type="InterPro" id="IPR005674">
    <property type="entry name" value="CocE/Ser_esterase"/>
</dbReference>
<dbReference type="EMBL" id="JAKIXB020000032">
    <property type="protein sequence ID" value="KAL1595391.1"/>
    <property type="molecule type" value="Genomic_DNA"/>
</dbReference>
<gene>
    <name evidence="4" type="ORF">SLS59_008323</name>
</gene>
<dbReference type="PANTHER" id="PTHR43056:SF10">
    <property type="entry name" value="COCE_NOND FAMILY, PUTATIVE (AFU_ORTHOLOGUE AFUA_7G00600)-RELATED"/>
    <property type="match status" value="1"/>
</dbReference>
<protein>
    <recommendedName>
        <fullName evidence="3">Xaa-Pro dipeptidyl-peptidase C-terminal domain-containing protein</fullName>
    </recommendedName>
</protein>
<dbReference type="Proteomes" id="UP001521222">
    <property type="component" value="Unassembled WGS sequence"/>
</dbReference>
<evidence type="ECO:0000313" key="5">
    <source>
        <dbReference type="Proteomes" id="UP001521222"/>
    </source>
</evidence>
<dbReference type="Pfam" id="PF08530">
    <property type="entry name" value="PepX_C"/>
    <property type="match status" value="1"/>
</dbReference>
<dbReference type="SUPFAM" id="SSF49785">
    <property type="entry name" value="Galactose-binding domain-like"/>
    <property type="match status" value="1"/>
</dbReference>
<dbReference type="InterPro" id="IPR013736">
    <property type="entry name" value="Xaa-Pro_dipept_C"/>
</dbReference>
<name>A0ABR3QTB9_9PLEO</name>
<accession>A0ABR3QTB9</accession>
<feature type="domain" description="Xaa-Pro dipeptidyl-peptidase C-terminal" evidence="3">
    <location>
        <begin position="324"/>
        <end position="565"/>
    </location>
</feature>
<dbReference type="SUPFAM" id="SSF53474">
    <property type="entry name" value="alpha/beta-Hydrolases"/>
    <property type="match status" value="1"/>
</dbReference>
<sequence>MSFPHPGTFQSVPRRKTEETTRDGYKRMKDVYIPTRDGSELCGNVYLPVDSNAQKFPVLLTIGPYGKDIHFAEFGKPETDMYANMAKAITPLGPDACFETPDPIVWCKGHGYAVVRVDVRGSGGSPGVLDPFGIGRTALLGYDSEGKEWAGTQHWSNGNVAMCGISYYGMACYWAAMQQPPHLSAIVPYEALTDKYGDIVRQGGLWHSGFQKHWYNNIVVPQQYGKLEGLSEEQLVKQRFDYEALATNWVWRSEGPWPTLDRARDLAKIKVPMLTAGNWMDSEVHLPGNPTSYERASSEWKFLEMHTGNHLAAYYERDQIQRQLKFLDYFLKGKTDNGLEESPRIDLLIRKGIENFYRAENAWPPTDATQTHLYLAPNGSLSFEQYKASSPDDALSYAGLTGVNFFQTEPLREKLEILGFPHLDLTVSTDAKDMDVFVYFYVIDPNGKKLVFRGNHDEPAVSFTRSWFRLSHRTLSSRSTPDRPVLEQMKPASVEANTWYNVKIPIVCTSMIIEPGHRLAIALRANDEEEIIPPMRHVGPDRLEELLIGINRIKLGGELVLPTVERD</sequence>
<dbReference type="SMART" id="SM00939">
    <property type="entry name" value="PepX_C"/>
    <property type="match status" value="1"/>
</dbReference>
<proteinExistence type="predicted"/>
<dbReference type="InterPro" id="IPR050585">
    <property type="entry name" value="Xaa-Pro_dipeptidyl-ppase/CocE"/>
</dbReference>
<keyword evidence="5" id="KW-1185">Reference proteome</keyword>
<evidence type="ECO:0000313" key="4">
    <source>
        <dbReference type="EMBL" id="KAL1595391.1"/>
    </source>
</evidence>
<evidence type="ECO:0000256" key="2">
    <source>
        <dbReference type="SAM" id="MobiDB-lite"/>
    </source>
</evidence>
<dbReference type="NCBIfam" id="TIGR00976">
    <property type="entry name" value="CocE_NonD"/>
    <property type="match status" value="1"/>
</dbReference>
<dbReference type="InterPro" id="IPR029058">
    <property type="entry name" value="AB_hydrolase_fold"/>
</dbReference>
<dbReference type="InterPro" id="IPR008979">
    <property type="entry name" value="Galactose-bd-like_sf"/>
</dbReference>
<comment type="caution">
    <text evidence="4">The sequence shown here is derived from an EMBL/GenBank/DDBJ whole genome shotgun (WGS) entry which is preliminary data.</text>
</comment>
<dbReference type="Gene3D" id="3.40.50.1820">
    <property type="entry name" value="alpha/beta hydrolase"/>
    <property type="match status" value="1"/>
</dbReference>
<dbReference type="PANTHER" id="PTHR43056">
    <property type="entry name" value="PEPTIDASE S9 PROLYL OLIGOPEPTIDASE"/>
    <property type="match status" value="1"/>
</dbReference>
<keyword evidence="1" id="KW-0378">Hydrolase</keyword>
<dbReference type="Pfam" id="PF02129">
    <property type="entry name" value="Peptidase_S15"/>
    <property type="match status" value="1"/>
</dbReference>
<reference evidence="4 5" key="1">
    <citation type="submission" date="2024-02" db="EMBL/GenBank/DDBJ databases">
        <title>De novo assembly and annotation of 12 fungi associated with fruit tree decline syndrome in Ontario, Canada.</title>
        <authorList>
            <person name="Sulman M."/>
            <person name="Ellouze W."/>
            <person name="Ilyukhin E."/>
        </authorList>
    </citation>
    <scope>NUCLEOTIDE SEQUENCE [LARGE SCALE GENOMIC DNA]</scope>
    <source>
        <strain evidence="4 5">M97-236</strain>
    </source>
</reference>
<dbReference type="Gene3D" id="2.60.120.260">
    <property type="entry name" value="Galactose-binding domain-like"/>
    <property type="match status" value="1"/>
</dbReference>
<dbReference type="Gene3D" id="1.10.3020.20">
    <property type="match status" value="1"/>
</dbReference>
<feature type="region of interest" description="Disordered" evidence="2">
    <location>
        <begin position="1"/>
        <end position="25"/>
    </location>
</feature>
<organism evidence="4 5">
    <name type="scientific">Nothophoma quercina</name>
    <dbReference type="NCBI Taxonomy" id="749835"/>
    <lineage>
        <taxon>Eukaryota</taxon>
        <taxon>Fungi</taxon>
        <taxon>Dikarya</taxon>
        <taxon>Ascomycota</taxon>
        <taxon>Pezizomycotina</taxon>
        <taxon>Dothideomycetes</taxon>
        <taxon>Pleosporomycetidae</taxon>
        <taxon>Pleosporales</taxon>
        <taxon>Pleosporineae</taxon>
        <taxon>Didymellaceae</taxon>
        <taxon>Nothophoma</taxon>
    </lineage>
</organism>
<dbReference type="InterPro" id="IPR000383">
    <property type="entry name" value="Xaa-Pro-like_dom"/>
</dbReference>
<feature type="compositionally biased region" description="Basic and acidic residues" evidence="2">
    <location>
        <begin position="15"/>
        <end position="25"/>
    </location>
</feature>
<evidence type="ECO:0000256" key="1">
    <source>
        <dbReference type="ARBA" id="ARBA00022801"/>
    </source>
</evidence>